<keyword evidence="7" id="KW-1185">Reference proteome</keyword>
<dbReference type="PANTHER" id="PTHR46383">
    <property type="entry name" value="ASPARTATE AMINOTRANSFERASE"/>
    <property type="match status" value="1"/>
</dbReference>
<evidence type="ECO:0000256" key="3">
    <source>
        <dbReference type="ARBA" id="ARBA00022576"/>
    </source>
</evidence>
<dbReference type="InParanoid" id="K3WQ85"/>
<dbReference type="EMBL" id="GL376560">
    <property type="status" value="NOT_ANNOTATED_CDS"/>
    <property type="molecule type" value="Genomic_DNA"/>
</dbReference>
<evidence type="ECO:0000256" key="5">
    <source>
        <dbReference type="ARBA" id="ARBA00022898"/>
    </source>
</evidence>
<evidence type="ECO:0000256" key="2">
    <source>
        <dbReference type="ARBA" id="ARBA00007441"/>
    </source>
</evidence>
<evidence type="ECO:0000256" key="1">
    <source>
        <dbReference type="ARBA" id="ARBA00001933"/>
    </source>
</evidence>
<dbReference type="InterPro" id="IPR015421">
    <property type="entry name" value="PyrdxlP-dep_Trfase_major"/>
</dbReference>
<dbReference type="GO" id="GO:0008483">
    <property type="term" value="F:transaminase activity"/>
    <property type="evidence" value="ECO:0007669"/>
    <property type="project" value="UniProtKB-KW"/>
</dbReference>
<keyword evidence="3" id="KW-0032">Aminotransferase</keyword>
<dbReference type="InterPro" id="IPR015424">
    <property type="entry name" value="PyrdxlP-dep_Trfase"/>
</dbReference>
<evidence type="ECO:0000313" key="6">
    <source>
        <dbReference type="EnsemblProtists" id="PYU1_T007127"/>
    </source>
</evidence>
<dbReference type="EnsemblProtists" id="PYU1_T007127">
    <property type="protein sequence ID" value="PYU1_T007127"/>
    <property type="gene ID" value="PYU1_G007112"/>
</dbReference>
<evidence type="ECO:0000313" key="7">
    <source>
        <dbReference type="Proteomes" id="UP000019132"/>
    </source>
</evidence>
<sequence length="333" mass="36856">MIQEGKSIYKLGLGQSPFPIPQCVVDELRANSHQREYLPAAGLPGLCEDIAAWGTKTLGTKYSRDDILVGPDLLLPNPSCTSYAPQASIAGRNMIWLPTNAEDRWVLRPEVLEDHCAKDTARVARKYRVLVISDEIYSELHHSGEHLSISKYYPEGTIVSGGLSKCCIELAAYKEKCRKTLQIIGQWCAYQLQKMNLDVQIPQGGFTIFPSFARHRRALALRGITTDVQLCAQLLHDTGVAILPGSCFGRSPDELYVRIAFVDFKGEIALYLIESMDDLALEAIDGFIQSVCPNLDTAMRKLSNWINASDTLLVPSSLLVSQLDDTTITPLLT</sequence>
<dbReference type="Gene3D" id="3.40.640.10">
    <property type="entry name" value="Type I PLP-dependent aspartate aminotransferase-like (Major domain)"/>
    <property type="match status" value="2"/>
</dbReference>
<dbReference type="InterPro" id="IPR015422">
    <property type="entry name" value="PyrdxlP-dep_Trfase_small"/>
</dbReference>
<comment type="cofactor">
    <cofactor evidence="1">
        <name>pyridoxal 5'-phosphate</name>
        <dbReference type="ChEBI" id="CHEBI:597326"/>
    </cofactor>
</comment>
<dbReference type="SUPFAM" id="SSF53383">
    <property type="entry name" value="PLP-dependent transferases"/>
    <property type="match status" value="1"/>
</dbReference>
<dbReference type="PANTHER" id="PTHR46383:SF1">
    <property type="entry name" value="ASPARTATE AMINOTRANSFERASE"/>
    <property type="match status" value="1"/>
</dbReference>
<reference evidence="6" key="3">
    <citation type="submission" date="2015-02" db="UniProtKB">
        <authorList>
            <consortium name="EnsemblProtists"/>
        </authorList>
    </citation>
    <scope>IDENTIFICATION</scope>
    <source>
        <strain evidence="6">DAOM BR144</strain>
    </source>
</reference>
<evidence type="ECO:0008006" key="8">
    <source>
        <dbReference type="Google" id="ProtNLM"/>
    </source>
</evidence>
<accession>K3WQ85</accession>
<dbReference type="VEuPathDB" id="FungiDB:PYU1_G007112"/>
<dbReference type="Proteomes" id="UP000019132">
    <property type="component" value="Unassembled WGS sequence"/>
</dbReference>
<dbReference type="InterPro" id="IPR050596">
    <property type="entry name" value="AspAT/PAT-like"/>
</dbReference>
<proteinExistence type="inferred from homology"/>
<dbReference type="eggNOG" id="KOG0257">
    <property type="taxonomic scope" value="Eukaryota"/>
</dbReference>
<dbReference type="HOGENOM" id="CLU_017584_4_3_1"/>
<reference evidence="7" key="2">
    <citation type="submission" date="2010-04" db="EMBL/GenBank/DDBJ databases">
        <authorList>
            <person name="Buell R."/>
            <person name="Hamilton J."/>
            <person name="Hostetler J."/>
        </authorList>
    </citation>
    <scope>NUCLEOTIDE SEQUENCE [LARGE SCALE GENOMIC DNA]</scope>
    <source>
        <strain evidence="7">DAOM:BR144</strain>
    </source>
</reference>
<name>K3WQ85_GLOUD</name>
<comment type="similarity">
    <text evidence="2">Belongs to the class-I pyridoxal-phosphate-dependent aminotransferase family.</text>
</comment>
<keyword evidence="5" id="KW-0663">Pyridoxal phosphate</keyword>
<dbReference type="CDD" id="cd00609">
    <property type="entry name" value="AAT_like"/>
    <property type="match status" value="1"/>
</dbReference>
<evidence type="ECO:0000256" key="4">
    <source>
        <dbReference type="ARBA" id="ARBA00022679"/>
    </source>
</evidence>
<keyword evidence="4" id="KW-0808">Transferase</keyword>
<organism evidence="6 7">
    <name type="scientific">Globisporangium ultimum (strain ATCC 200006 / CBS 805.95 / DAOM BR144)</name>
    <name type="common">Pythium ultimum</name>
    <dbReference type="NCBI Taxonomy" id="431595"/>
    <lineage>
        <taxon>Eukaryota</taxon>
        <taxon>Sar</taxon>
        <taxon>Stramenopiles</taxon>
        <taxon>Oomycota</taxon>
        <taxon>Peronosporomycetes</taxon>
        <taxon>Pythiales</taxon>
        <taxon>Pythiaceae</taxon>
        <taxon>Globisporangium</taxon>
    </lineage>
</organism>
<dbReference type="GO" id="GO:0006520">
    <property type="term" value="P:amino acid metabolic process"/>
    <property type="evidence" value="ECO:0007669"/>
    <property type="project" value="InterPro"/>
</dbReference>
<dbReference type="Gene3D" id="3.90.1150.10">
    <property type="entry name" value="Aspartate Aminotransferase, domain 1"/>
    <property type="match status" value="1"/>
</dbReference>
<dbReference type="AlphaFoldDB" id="K3WQ85"/>
<reference evidence="7" key="1">
    <citation type="journal article" date="2010" name="Genome Biol.">
        <title>Genome sequence of the necrotrophic plant pathogen Pythium ultimum reveals original pathogenicity mechanisms and effector repertoire.</title>
        <authorList>
            <person name="Levesque C.A."/>
            <person name="Brouwer H."/>
            <person name="Cano L."/>
            <person name="Hamilton J.P."/>
            <person name="Holt C."/>
            <person name="Huitema E."/>
            <person name="Raffaele S."/>
            <person name="Robideau G.P."/>
            <person name="Thines M."/>
            <person name="Win J."/>
            <person name="Zerillo M.M."/>
            <person name="Beakes G.W."/>
            <person name="Boore J.L."/>
            <person name="Busam D."/>
            <person name="Dumas B."/>
            <person name="Ferriera S."/>
            <person name="Fuerstenberg S.I."/>
            <person name="Gachon C.M."/>
            <person name="Gaulin E."/>
            <person name="Govers F."/>
            <person name="Grenville-Briggs L."/>
            <person name="Horner N."/>
            <person name="Hostetler J."/>
            <person name="Jiang R.H."/>
            <person name="Johnson J."/>
            <person name="Krajaejun T."/>
            <person name="Lin H."/>
            <person name="Meijer H.J."/>
            <person name="Moore B."/>
            <person name="Morris P."/>
            <person name="Phuntmart V."/>
            <person name="Puiu D."/>
            <person name="Shetty J."/>
            <person name="Stajich J.E."/>
            <person name="Tripathy S."/>
            <person name="Wawra S."/>
            <person name="van West P."/>
            <person name="Whitty B.R."/>
            <person name="Coutinho P.M."/>
            <person name="Henrissat B."/>
            <person name="Martin F."/>
            <person name="Thomas P.D."/>
            <person name="Tyler B.M."/>
            <person name="De Vries R.P."/>
            <person name="Kamoun S."/>
            <person name="Yandell M."/>
            <person name="Tisserat N."/>
            <person name="Buell C.R."/>
        </authorList>
    </citation>
    <scope>NUCLEOTIDE SEQUENCE</scope>
    <source>
        <strain evidence="7">DAOM:BR144</strain>
    </source>
</reference>
<protein>
    <recommendedName>
        <fullName evidence="8">Aminotransferase class I/classII domain-containing protein</fullName>
    </recommendedName>
</protein>